<dbReference type="Gene3D" id="1.10.238.20">
    <property type="entry name" value="Pheromone/general odorant binding protein domain"/>
    <property type="match status" value="1"/>
</dbReference>
<gene>
    <name evidence="2" type="ORF">RN001_000117</name>
</gene>
<reference evidence="3" key="1">
    <citation type="submission" date="2023-01" db="EMBL/GenBank/DDBJ databases">
        <title>Key to firefly adult light organ development and bioluminescence: homeobox transcription factors regulate luciferase expression and transportation to peroxisome.</title>
        <authorList>
            <person name="Fu X."/>
        </authorList>
    </citation>
    <scope>NUCLEOTIDE SEQUENCE [LARGE SCALE GENOMIC DNA]</scope>
</reference>
<sequence length="136" mass="15419">MYLYLVLLIPFVTILDAFLEVPFEFRKGWEGVAETFRSECICEMGVSSALAIDFFLRGEYSVDLCIYCYIKCIHLKMNLMSASTSEFIEYEFVRQIAGTTPSMISKCNNGTVGVKDPCLKSYYMYACIVTSLLVSV</sequence>
<feature type="signal peptide" evidence="1">
    <location>
        <begin position="1"/>
        <end position="17"/>
    </location>
</feature>
<dbReference type="InterPro" id="IPR006170">
    <property type="entry name" value="PBP/GOBP"/>
</dbReference>
<evidence type="ECO:0000313" key="3">
    <source>
        <dbReference type="Proteomes" id="UP001353858"/>
    </source>
</evidence>
<dbReference type="Proteomes" id="UP001353858">
    <property type="component" value="Unassembled WGS sequence"/>
</dbReference>
<dbReference type="GO" id="GO:0005549">
    <property type="term" value="F:odorant binding"/>
    <property type="evidence" value="ECO:0007669"/>
    <property type="project" value="InterPro"/>
</dbReference>
<feature type="chain" id="PRO_5042845592" evidence="1">
    <location>
        <begin position="18"/>
        <end position="136"/>
    </location>
</feature>
<dbReference type="EMBL" id="JARPUR010000001">
    <property type="protein sequence ID" value="KAK4883846.1"/>
    <property type="molecule type" value="Genomic_DNA"/>
</dbReference>
<evidence type="ECO:0000313" key="2">
    <source>
        <dbReference type="EMBL" id="KAK4883846.1"/>
    </source>
</evidence>
<proteinExistence type="predicted"/>
<evidence type="ECO:0000256" key="1">
    <source>
        <dbReference type="SAM" id="SignalP"/>
    </source>
</evidence>
<dbReference type="SMART" id="SM00708">
    <property type="entry name" value="PhBP"/>
    <property type="match status" value="1"/>
</dbReference>
<organism evidence="2 3">
    <name type="scientific">Aquatica leii</name>
    <dbReference type="NCBI Taxonomy" id="1421715"/>
    <lineage>
        <taxon>Eukaryota</taxon>
        <taxon>Metazoa</taxon>
        <taxon>Ecdysozoa</taxon>
        <taxon>Arthropoda</taxon>
        <taxon>Hexapoda</taxon>
        <taxon>Insecta</taxon>
        <taxon>Pterygota</taxon>
        <taxon>Neoptera</taxon>
        <taxon>Endopterygota</taxon>
        <taxon>Coleoptera</taxon>
        <taxon>Polyphaga</taxon>
        <taxon>Elateriformia</taxon>
        <taxon>Elateroidea</taxon>
        <taxon>Lampyridae</taxon>
        <taxon>Luciolinae</taxon>
        <taxon>Aquatica</taxon>
    </lineage>
</organism>
<dbReference type="SUPFAM" id="SSF47565">
    <property type="entry name" value="Insect pheromone/odorant-binding proteins"/>
    <property type="match status" value="1"/>
</dbReference>
<protein>
    <submittedName>
        <fullName evidence="2">Uncharacterized protein</fullName>
    </submittedName>
</protein>
<dbReference type="Pfam" id="PF01395">
    <property type="entry name" value="PBP_GOBP"/>
    <property type="match status" value="1"/>
</dbReference>
<dbReference type="InterPro" id="IPR036728">
    <property type="entry name" value="PBP_GOBP_sf"/>
</dbReference>
<dbReference type="AlphaFoldDB" id="A0AAN7SC19"/>
<name>A0AAN7SC19_9COLE</name>
<keyword evidence="1" id="KW-0732">Signal</keyword>
<dbReference type="CDD" id="cd23992">
    <property type="entry name" value="PBP_GOBP"/>
    <property type="match status" value="1"/>
</dbReference>
<comment type="caution">
    <text evidence="2">The sequence shown here is derived from an EMBL/GenBank/DDBJ whole genome shotgun (WGS) entry which is preliminary data.</text>
</comment>
<accession>A0AAN7SC19</accession>
<keyword evidence="3" id="KW-1185">Reference proteome</keyword>